<gene>
    <name evidence="2" type="ORF">MM415A01052_0012</name>
    <name evidence="1" type="ORF">MM415B00896_0009</name>
</gene>
<sequence>MLCLCGSTDITLNKDSFVCSECGAHGKAILFDREILESYFKVLNRMRHIPWGYIAVDMKDGIPVMFHKIREDEKL</sequence>
<evidence type="ECO:0000313" key="1">
    <source>
        <dbReference type="EMBL" id="QJA61732.1"/>
    </source>
</evidence>
<evidence type="ECO:0000313" key="2">
    <source>
        <dbReference type="EMBL" id="QJA78553.1"/>
    </source>
</evidence>
<dbReference type="AlphaFoldDB" id="A0A6M3K9P1"/>
<organism evidence="2">
    <name type="scientific">viral metagenome</name>
    <dbReference type="NCBI Taxonomy" id="1070528"/>
    <lineage>
        <taxon>unclassified sequences</taxon>
        <taxon>metagenomes</taxon>
        <taxon>organismal metagenomes</taxon>
    </lineage>
</organism>
<proteinExistence type="predicted"/>
<dbReference type="EMBL" id="MT142342">
    <property type="protein sequence ID" value="QJA78553.1"/>
    <property type="molecule type" value="Genomic_DNA"/>
</dbReference>
<name>A0A6M3K9P1_9ZZZZ</name>
<dbReference type="EMBL" id="MT141451">
    <property type="protein sequence ID" value="QJA61732.1"/>
    <property type="molecule type" value="Genomic_DNA"/>
</dbReference>
<protein>
    <submittedName>
        <fullName evidence="2">Uncharacterized protein</fullName>
    </submittedName>
</protein>
<accession>A0A6M3K9P1</accession>
<reference evidence="2" key="1">
    <citation type="submission" date="2020-03" db="EMBL/GenBank/DDBJ databases">
        <title>The deep terrestrial virosphere.</title>
        <authorList>
            <person name="Holmfeldt K."/>
            <person name="Nilsson E."/>
            <person name="Simone D."/>
            <person name="Lopez-Fernandez M."/>
            <person name="Wu X."/>
            <person name="de Brujin I."/>
            <person name="Lundin D."/>
            <person name="Andersson A."/>
            <person name="Bertilsson S."/>
            <person name="Dopson M."/>
        </authorList>
    </citation>
    <scope>NUCLEOTIDE SEQUENCE</scope>
    <source>
        <strain evidence="2">MM415A01052</strain>
        <strain evidence="1">MM415B00896</strain>
    </source>
</reference>